<evidence type="ECO:0008006" key="3">
    <source>
        <dbReference type="Google" id="ProtNLM"/>
    </source>
</evidence>
<evidence type="ECO:0000313" key="2">
    <source>
        <dbReference type="Proteomes" id="UP001165042"/>
    </source>
</evidence>
<sequence length="79" mass="8205">MSGALLSNEPEPEPGPVVNAGFRRASRCTTGACVLLSLSGDRLRVRGNAPHRELGFPAAAATRLVRAIAGGLLTPDPDR</sequence>
<protein>
    <recommendedName>
        <fullName evidence="3">DUF397 domain-containing protein</fullName>
    </recommendedName>
</protein>
<name>A0A9W6VBX7_9PSEU</name>
<accession>A0A9W6VBX7</accession>
<evidence type="ECO:0000313" key="1">
    <source>
        <dbReference type="EMBL" id="GLW95747.1"/>
    </source>
</evidence>
<gene>
    <name evidence="1" type="ORF">Aglo03_65630</name>
</gene>
<proteinExistence type="predicted"/>
<dbReference type="Proteomes" id="UP001165042">
    <property type="component" value="Unassembled WGS sequence"/>
</dbReference>
<reference evidence="1" key="1">
    <citation type="submission" date="2023-02" db="EMBL/GenBank/DDBJ databases">
        <title>Actinokineospora globicatena NBRC 15670.</title>
        <authorList>
            <person name="Ichikawa N."/>
            <person name="Sato H."/>
            <person name="Tonouchi N."/>
        </authorList>
    </citation>
    <scope>NUCLEOTIDE SEQUENCE</scope>
    <source>
        <strain evidence="1">NBRC 15670</strain>
    </source>
</reference>
<dbReference type="RefSeq" id="WP_285613451.1">
    <property type="nucleotide sequence ID" value="NZ_BSSD01000016.1"/>
</dbReference>
<dbReference type="EMBL" id="BSSD01000016">
    <property type="protein sequence ID" value="GLW95747.1"/>
    <property type="molecule type" value="Genomic_DNA"/>
</dbReference>
<keyword evidence="2" id="KW-1185">Reference proteome</keyword>
<organism evidence="1 2">
    <name type="scientific">Actinokineospora globicatena</name>
    <dbReference type="NCBI Taxonomy" id="103729"/>
    <lineage>
        <taxon>Bacteria</taxon>
        <taxon>Bacillati</taxon>
        <taxon>Actinomycetota</taxon>
        <taxon>Actinomycetes</taxon>
        <taxon>Pseudonocardiales</taxon>
        <taxon>Pseudonocardiaceae</taxon>
        <taxon>Actinokineospora</taxon>
    </lineage>
</organism>
<dbReference type="AlphaFoldDB" id="A0A9W6VBX7"/>
<comment type="caution">
    <text evidence="1">The sequence shown here is derived from an EMBL/GenBank/DDBJ whole genome shotgun (WGS) entry which is preliminary data.</text>
</comment>